<dbReference type="GO" id="GO:0051920">
    <property type="term" value="F:peroxiredoxin activity"/>
    <property type="evidence" value="ECO:0007669"/>
    <property type="project" value="InterPro"/>
</dbReference>
<reference evidence="3 4" key="1">
    <citation type="submission" date="2015-03" db="EMBL/GenBank/DDBJ databases">
        <title>Luteipulveratus halotolerans sp. nov., a novel actinobacterium (Dermacoccaceae) from Sarawak, Malaysia.</title>
        <authorList>
            <person name="Juboi H."/>
            <person name="Basik A."/>
            <person name="Shamsul S.S."/>
            <person name="Arnold P."/>
            <person name="Schmitt E.K."/>
            <person name="Sanglier J.-J."/>
            <person name="Yeo T."/>
        </authorList>
    </citation>
    <scope>NUCLEOTIDE SEQUENCE [LARGE SCALE GENOMIC DNA]</scope>
    <source>
        <strain evidence="3 4">MN07-A0370</strain>
    </source>
</reference>
<dbReference type="AlphaFoldDB" id="A0A0K1JIV1"/>
<dbReference type="PANTHER" id="PTHR34846:SF5">
    <property type="entry name" value="CARBOXYMUCONOLACTONE DECARBOXYLASE-LIKE DOMAIN-CONTAINING PROTEIN"/>
    <property type="match status" value="1"/>
</dbReference>
<accession>A0A0K1JIV1</accession>
<dbReference type="STRING" id="571913.VV02_12615"/>
<dbReference type="PANTHER" id="PTHR34846">
    <property type="entry name" value="4-CARBOXYMUCONOLACTONE DECARBOXYLASE FAMILY PROTEIN (AFU_ORTHOLOGUE AFUA_6G11590)"/>
    <property type="match status" value="1"/>
</dbReference>
<organism evidence="3 4">
    <name type="scientific">Luteipulveratus mongoliensis</name>
    <dbReference type="NCBI Taxonomy" id="571913"/>
    <lineage>
        <taxon>Bacteria</taxon>
        <taxon>Bacillati</taxon>
        <taxon>Actinomycetota</taxon>
        <taxon>Actinomycetes</taxon>
        <taxon>Micrococcales</taxon>
        <taxon>Dermacoccaceae</taxon>
        <taxon>Luteipulveratus</taxon>
    </lineage>
</organism>
<evidence type="ECO:0000313" key="3">
    <source>
        <dbReference type="EMBL" id="AKU16510.1"/>
    </source>
</evidence>
<sequence length="186" mass="20147">MVSSTSGTRPVRVPPLPPEERDERQTALVAAAGAELGVYTTLVRSTDVFADLLPLGQRLLQKSTLEDSVRELLILRVAWRCRAPYVWSHHEVIGRSAGLTDDDIAALATDSTASQDATRALLLDAADDLVADHRLSDRTWQGLSDPYATEQLIEICLLVGLYAMLAGTLNSLGVALEDGQQPPTWA</sequence>
<dbReference type="SUPFAM" id="SSF69118">
    <property type="entry name" value="AhpD-like"/>
    <property type="match status" value="1"/>
</dbReference>
<proteinExistence type="predicted"/>
<evidence type="ECO:0000259" key="2">
    <source>
        <dbReference type="Pfam" id="PF02627"/>
    </source>
</evidence>
<dbReference type="Gene3D" id="1.20.1290.10">
    <property type="entry name" value="AhpD-like"/>
    <property type="match status" value="1"/>
</dbReference>
<dbReference type="Pfam" id="PF02627">
    <property type="entry name" value="CMD"/>
    <property type="match status" value="1"/>
</dbReference>
<dbReference type="OrthoDB" id="949132at2"/>
<feature type="region of interest" description="Disordered" evidence="1">
    <location>
        <begin position="1"/>
        <end position="22"/>
    </location>
</feature>
<name>A0A0K1JIV1_9MICO</name>
<dbReference type="InterPro" id="IPR029032">
    <property type="entry name" value="AhpD-like"/>
</dbReference>
<dbReference type="PATRIC" id="fig|571913.6.peg.2569"/>
<dbReference type="InterPro" id="IPR003779">
    <property type="entry name" value="CMD-like"/>
</dbReference>
<evidence type="ECO:0000313" key="4">
    <source>
        <dbReference type="Proteomes" id="UP000066480"/>
    </source>
</evidence>
<gene>
    <name evidence="3" type="ORF">VV02_12615</name>
</gene>
<protein>
    <recommendedName>
        <fullName evidence="2">Carboxymuconolactone decarboxylase-like domain-containing protein</fullName>
    </recommendedName>
</protein>
<evidence type="ECO:0000256" key="1">
    <source>
        <dbReference type="SAM" id="MobiDB-lite"/>
    </source>
</evidence>
<keyword evidence="4" id="KW-1185">Reference proteome</keyword>
<dbReference type="Proteomes" id="UP000066480">
    <property type="component" value="Chromosome"/>
</dbReference>
<dbReference type="KEGG" id="lmoi:VV02_12615"/>
<feature type="domain" description="Carboxymuconolactone decarboxylase-like" evidence="2">
    <location>
        <begin position="47"/>
        <end position="118"/>
    </location>
</feature>
<dbReference type="EMBL" id="CP011112">
    <property type="protein sequence ID" value="AKU16510.1"/>
    <property type="molecule type" value="Genomic_DNA"/>
</dbReference>